<reference evidence="3" key="2">
    <citation type="submission" date="2025-09" db="UniProtKB">
        <authorList>
            <consortium name="Ensembl"/>
        </authorList>
    </citation>
    <scope>IDENTIFICATION</scope>
</reference>
<dbReference type="PANTHER" id="PTHR46628">
    <property type="entry name" value="PIRNA BIOGENESIS PROTEIN EXD1"/>
    <property type="match status" value="1"/>
</dbReference>
<evidence type="ECO:0000313" key="4">
    <source>
        <dbReference type="Proteomes" id="UP000261540"/>
    </source>
</evidence>
<organism evidence="3 4">
    <name type="scientific">Paramormyrops kingsleyae</name>
    <dbReference type="NCBI Taxonomy" id="1676925"/>
    <lineage>
        <taxon>Eukaryota</taxon>
        <taxon>Metazoa</taxon>
        <taxon>Chordata</taxon>
        <taxon>Craniata</taxon>
        <taxon>Vertebrata</taxon>
        <taxon>Euteleostomi</taxon>
        <taxon>Actinopterygii</taxon>
        <taxon>Neopterygii</taxon>
        <taxon>Teleostei</taxon>
        <taxon>Osteoglossocephala</taxon>
        <taxon>Osteoglossomorpha</taxon>
        <taxon>Osteoglossiformes</taxon>
        <taxon>Mormyridae</taxon>
        <taxon>Paramormyrops</taxon>
    </lineage>
</organism>
<accession>A0A3B3R624</accession>
<evidence type="ECO:0000313" key="3">
    <source>
        <dbReference type="Ensembl" id="ENSPKIP00000013116.1"/>
    </source>
</evidence>
<dbReference type="GO" id="GO:0034587">
    <property type="term" value="P:piRNA processing"/>
    <property type="evidence" value="ECO:0007669"/>
    <property type="project" value="TreeGrafter"/>
</dbReference>
<dbReference type="InterPro" id="IPR036397">
    <property type="entry name" value="RNaseH_sf"/>
</dbReference>
<dbReference type="GO" id="GO:0003676">
    <property type="term" value="F:nucleic acid binding"/>
    <property type="evidence" value="ECO:0007669"/>
    <property type="project" value="InterPro"/>
</dbReference>
<dbReference type="InterPro" id="IPR012337">
    <property type="entry name" value="RNaseH-like_sf"/>
</dbReference>
<dbReference type="Gene3D" id="3.30.420.10">
    <property type="entry name" value="Ribonuclease H-like superfamily/Ribonuclease H"/>
    <property type="match status" value="1"/>
</dbReference>
<reference evidence="3" key="1">
    <citation type="submission" date="2025-08" db="UniProtKB">
        <authorList>
            <consortium name="Ensembl"/>
        </authorList>
    </citation>
    <scope>IDENTIFICATION</scope>
</reference>
<dbReference type="PANTHER" id="PTHR46628:SF1">
    <property type="entry name" value="PIRNA BIOGENESIS PROTEIN EXD1"/>
    <property type="match status" value="1"/>
</dbReference>
<dbReference type="GeneTree" id="ENSGT00390000003581"/>
<sequence length="529" mass="57825">MGTMEDCQFLESFKNKRLKITLKSATYVGTIQRVNLNKTLILEDVVDFQSGRKFPGTKLFFGREILNVELPPAPECDNGGASDRDKGKLTVSEFQPYRKLMKLGEDEADSEYVDFVVVDEFYEKFSPAVMNIRKRQVIGIAADALGAFPHARLCWLQISTKDKVYLFDILQLGARAFKNGLSMILENKHILKVTHGCRGISACLLAQYNVNLTNIFDTQLADVLHFHMETGGLLPERVSTLQEVVGLHLKVAPSRLSPLKIKDQLAEEDGEVWYVRPCPTALLKVMALSVIHLQPLRLVLLDALLSDYTDLVDAYLEHSRQDSIQVQDFGSCTGLELPPELRKLEQTKLERRKKALDRFPVTHDGLLVRYGSGPLGDQVALPVGSEHHDPAEKASKDRDSGLKSDPVPTLGKENSTPRLLETAAKSVGGASQMEGVGCPVPYPAIGRGLALLTPTDDSAELSGASEPRMGGGSAEVTPVPPPAAIETPVAWMGGIGGGISRGLHIGAAPYSAMCFGRGHFFQKIPPYSP</sequence>
<keyword evidence="4" id="KW-1185">Reference proteome</keyword>
<name>A0A3B3R624_9TELE</name>
<dbReference type="SUPFAM" id="SSF53098">
    <property type="entry name" value="Ribonuclease H-like"/>
    <property type="match status" value="1"/>
</dbReference>
<dbReference type="Pfam" id="PF01612">
    <property type="entry name" value="DNA_pol_A_exo1"/>
    <property type="match status" value="1"/>
</dbReference>
<evidence type="ECO:0000256" key="1">
    <source>
        <dbReference type="SAM" id="MobiDB-lite"/>
    </source>
</evidence>
<evidence type="ECO:0000259" key="2">
    <source>
        <dbReference type="Pfam" id="PF01612"/>
    </source>
</evidence>
<dbReference type="GO" id="GO:1990923">
    <property type="term" value="C:PET complex"/>
    <property type="evidence" value="ECO:0007669"/>
    <property type="project" value="TreeGrafter"/>
</dbReference>
<feature type="domain" description="3'-5' exonuclease" evidence="2">
    <location>
        <begin position="151"/>
        <end position="222"/>
    </location>
</feature>
<proteinExistence type="predicted"/>
<dbReference type="KEGG" id="pki:111838831"/>
<protein>
    <submittedName>
        <fullName evidence="3">Exonuclease 3'-5' domain containing 1</fullName>
    </submittedName>
</protein>
<feature type="compositionally biased region" description="Basic and acidic residues" evidence="1">
    <location>
        <begin position="385"/>
        <end position="402"/>
    </location>
</feature>
<feature type="region of interest" description="Disordered" evidence="1">
    <location>
        <begin position="457"/>
        <end position="479"/>
    </location>
</feature>
<dbReference type="InterPro" id="IPR052144">
    <property type="entry name" value="piRNA_biogenesis_EXD1"/>
</dbReference>
<dbReference type="STRING" id="1676925.ENSPKIP00000013116"/>
<dbReference type="GO" id="GO:0008408">
    <property type="term" value="F:3'-5' exonuclease activity"/>
    <property type="evidence" value="ECO:0007669"/>
    <property type="project" value="InterPro"/>
</dbReference>
<dbReference type="CTD" id="161829"/>
<dbReference type="InterPro" id="IPR002562">
    <property type="entry name" value="3'-5'_exonuclease_dom"/>
</dbReference>
<feature type="region of interest" description="Disordered" evidence="1">
    <location>
        <begin position="378"/>
        <end position="419"/>
    </location>
</feature>
<dbReference type="Ensembl" id="ENSPKIT00000037531.1">
    <property type="protein sequence ID" value="ENSPKIP00000013116.1"/>
    <property type="gene ID" value="ENSPKIG00000000671.1"/>
</dbReference>
<dbReference type="AlphaFoldDB" id="A0A3B3R624"/>
<dbReference type="Proteomes" id="UP000261540">
    <property type="component" value="Unplaced"/>
</dbReference>
<dbReference type="OrthoDB" id="26838at2759"/>